<accession>A0A418Q1C5</accession>
<dbReference type="AlphaFoldDB" id="A0A418Q1C5"/>
<sequence>MPVSVSLSIASQIIRVTSLNLCTDEYLLLLARPYEIASLSRLAGDRLDSVLWRRANGIASNSGDLESAISTRPTIVLTMSGGGKASAEIASRMGLRSIDLPTPQSPADVARNMERVAGLLGHPERARPWLQRFHKLSAARQAQLDAILLNQGGYSTGPDTLAGKWMKLAGLRQRPLPGGRATLEMMAIHPPSVVLLSNYRRRQASLGQRWLAHPLASPAGSKIVETDGRPWTCAGPIMLDEIDRLRARL</sequence>
<protein>
    <submittedName>
        <fullName evidence="1">ABC transporter substrate-binding protein</fullName>
    </submittedName>
</protein>
<keyword evidence="2" id="KW-1185">Reference proteome</keyword>
<evidence type="ECO:0000313" key="1">
    <source>
        <dbReference type="EMBL" id="RIX31634.1"/>
    </source>
</evidence>
<proteinExistence type="predicted"/>
<dbReference type="EMBL" id="QXTF01000001">
    <property type="protein sequence ID" value="RIX31634.1"/>
    <property type="molecule type" value="Genomic_DNA"/>
</dbReference>
<organism evidence="1 2">
    <name type="scientific">Sphingomonas edaphi</name>
    <dbReference type="NCBI Taxonomy" id="2315689"/>
    <lineage>
        <taxon>Bacteria</taxon>
        <taxon>Pseudomonadati</taxon>
        <taxon>Pseudomonadota</taxon>
        <taxon>Alphaproteobacteria</taxon>
        <taxon>Sphingomonadales</taxon>
        <taxon>Sphingomonadaceae</taxon>
        <taxon>Sphingomonas</taxon>
    </lineage>
</organism>
<comment type="caution">
    <text evidence="1">The sequence shown here is derived from an EMBL/GenBank/DDBJ whole genome shotgun (WGS) entry which is preliminary data.</text>
</comment>
<dbReference type="Proteomes" id="UP000285023">
    <property type="component" value="Unassembled WGS sequence"/>
</dbReference>
<dbReference type="Gene3D" id="3.40.50.1980">
    <property type="entry name" value="Nitrogenase molybdenum iron protein domain"/>
    <property type="match status" value="1"/>
</dbReference>
<reference evidence="1 2" key="1">
    <citation type="submission" date="2018-09" db="EMBL/GenBank/DDBJ databases">
        <title>Sphingomonas sp. DAC4.</title>
        <authorList>
            <person name="Seo T."/>
        </authorList>
    </citation>
    <scope>NUCLEOTIDE SEQUENCE [LARGE SCALE GENOMIC DNA]</scope>
    <source>
        <strain evidence="1 2">DAC4</strain>
    </source>
</reference>
<gene>
    <name evidence="1" type="ORF">D3M59_01040</name>
</gene>
<name>A0A418Q1C5_9SPHN</name>
<dbReference type="OrthoDB" id="1632039at2"/>
<dbReference type="SUPFAM" id="SSF53807">
    <property type="entry name" value="Helical backbone' metal receptor"/>
    <property type="match status" value="1"/>
</dbReference>
<evidence type="ECO:0000313" key="2">
    <source>
        <dbReference type="Proteomes" id="UP000285023"/>
    </source>
</evidence>
<dbReference type="RefSeq" id="WP_119530737.1">
    <property type="nucleotide sequence ID" value="NZ_QXTF01000001.1"/>
</dbReference>